<reference evidence="1" key="2">
    <citation type="submission" date="2021-04" db="EMBL/GenBank/DDBJ databases">
        <authorList>
            <person name="Zhang T."/>
            <person name="Zhang Y."/>
            <person name="Lu D."/>
            <person name="Zuo D."/>
            <person name="Du Z."/>
        </authorList>
    </citation>
    <scope>NUCLEOTIDE SEQUENCE</scope>
    <source>
        <strain evidence="1">JR1</strain>
    </source>
</reference>
<evidence type="ECO:0000313" key="2">
    <source>
        <dbReference type="Proteomes" id="UP000679220"/>
    </source>
</evidence>
<name>A0A941F036_9BACT</name>
<gene>
    <name evidence="1" type="ORF">KDU71_00020</name>
</gene>
<evidence type="ECO:0000313" key="1">
    <source>
        <dbReference type="EMBL" id="MBR8533929.1"/>
    </source>
</evidence>
<dbReference type="AlphaFoldDB" id="A0A941F036"/>
<sequence>MRRYLNKEEVETYLNRGKIIEVFLGKVCDNEDVLSYLSISKESNDKIEVEIIEIFDEGSTEYLDLYSFSTVDPDMEFERKVFKDIEELTEWIEKRYGVEKAKYCNSGIIQDEYLDYLKNK</sequence>
<keyword evidence="2" id="KW-1185">Reference proteome</keyword>
<reference evidence="1" key="1">
    <citation type="journal article" date="2018" name="Int. J. Syst. Evol. Microbiol.">
        <title>Carboxylicivirga sediminis sp. nov., isolated from coastal sediment.</title>
        <authorList>
            <person name="Wang F.Q."/>
            <person name="Ren L.H."/>
            <person name="Zou R.J."/>
            <person name="Sun Y.Z."/>
            <person name="Liu X.J."/>
            <person name="Jiang F."/>
            <person name="Liu L.J."/>
        </authorList>
    </citation>
    <scope>NUCLEOTIDE SEQUENCE</scope>
    <source>
        <strain evidence="1">JR1</strain>
    </source>
</reference>
<accession>A0A941F036</accession>
<dbReference type="Proteomes" id="UP000679220">
    <property type="component" value="Unassembled WGS sequence"/>
</dbReference>
<dbReference type="RefSeq" id="WP_212187839.1">
    <property type="nucleotide sequence ID" value="NZ_JAGTAR010000001.1"/>
</dbReference>
<proteinExistence type="predicted"/>
<dbReference type="EMBL" id="JAGTAR010000001">
    <property type="protein sequence ID" value="MBR8533929.1"/>
    <property type="molecule type" value="Genomic_DNA"/>
</dbReference>
<comment type="caution">
    <text evidence="1">The sequence shown here is derived from an EMBL/GenBank/DDBJ whole genome shotgun (WGS) entry which is preliminary data.</text>
</comment>
<protein>
    <submittedName>
        <fullName evidence="1">Uncharacterized protein</fullName>
    </submittedName>
</protein>
<organism evidence="1 2">
    <name type="scientific">Carboxylicivirga sediminis</name>
    <dbReference type="NCBI Taxonomy" id="2006564"/>
    <lineage>
        <taxon>Bacteria</taxon>
        <taxon>Pseudomonadati</taxon>
        <taxon>Bacteroidota</taxon>
        <taxon>Bacteroidia</taxon>
        <taxon>Marinilabiliales</taxon>
        <taxon>Marinilabiliaceae</taxon>
        <taxon>Carboxylicivirga</taxon>
    </lineage>
</organism>